<protein>
    <submittedName>
        <fullName evidence="8">Cytochrome c class I</fullName>
    </submittedName>
</protein>
<dbReference type="GO" id="GO:0009055">
    <property type="term" value="F:electron transfer activity"/>
    <property type="evidence" value="ECO:0007669"/>
    <property type="project" value="InterPro"/>
</dbReference>
<reference evidence="9" key="1">
    <citation type="journal article" date="2011" name="Stand. Genomic Sci.">
        <title>Genome sequence of the filamentous, gliding Thiothrix nivea neotype strain (JP2(T)).</title>
        <authorList>
            <person name="Lapidus A."/>
            <person name="Nolan M."/>
            <person name="Lucas S."/>
            <person name="Glavina Del Rio T."/>
            <person name="Tice H."/>
            <person name="Cheng J.F."/>
            <person name="Tapia R."/>
            <person name="Han C."/>
            <person name="Goodwin L."/>
            <person name="Pitluck S."/>
            <person name="Liolios K."/>
            <person name="Pagani I."/>
            <person name="Ivanova N."/>
            <person name="Huntemann M."/>
            <person name="Mavromatis K."/>
            <person name="Mikhailova N."/>
            <person name="Pati A."/>
            <person name="Chen A."/>
            <person name="Palaniappan K."/>
            <person name="Land M."/>
            <person name="Brambilla E.M."/>
            <person name="Rohde M."/>
            <person name="Abt B."/>
            <person name="Verbarg S."/>
            <person name="Goker M."/>
            <person name="Bristow J."/>
            <person name="Eisen J.A."/>
            <person name="Markowitz V."/>
            <person name="Hugenholtz P."/>
            <person name="Kyrpides N.C."/>
            <person name="Klenk H.P."/>
            <person name="Woyke T."/>
        </authorList>
    </citation>
    <scope>NUCLEOTIDE SEQUENCE [LARGE SCALE GENOMIC DNA]</scope>
    <source>
        <strain evidence="9">ATCC 35100 / DSM 5205 / JP2</strain>
    </source>
</reference>
<feature type="signal peptide" evidence="6">
    <location>
        <begin position="1"/>
        <end position="24"/>
    </location>
</feature>
<dbReference type="AlphaFoldDB" id="A0A656HKK3"/>
<keyword evidence="1 4" id="KW-0349">Heme</keyword>
<feature type="chain" id="PRO_5025030044" evidence="6">
    <location>
        <begin position="25"/>
        <end position="149"/>
    </location>
</feature>
<dbReference type="Pfam" id="PF00034">
    <property type="entry name" value="Cytochrom_C"/>
    <property type="match status" value="1"/>
</dbReference>
<feature type="domain" description="Cytochrome c" evidence="7">
    <location>
        <begin position="64"/>
        <end position="141"/>
    </location>
</feature>
<organism evidence="8 9">
    <name type="scientific">Thiothrix nivea (strain ATCC 35100 / DSM 5205 / JP2)</name>
    <dbReference type="NCBI Taxonomy" id="870187"/>
    <lineage>
        <taxon>Bacteria</taxon>
        <taxon>Pseudomonadati</taxon>
        <taxon>Pseudomonadota</taxon>
        <taxon>Gammaproteobacteria</taxon>
        <taxon>Thiotrichales</taxon>
        <taxon>Thiotrichaceae</taxon>
        <taxon>Thiothrix</taxon>
    </lineage>
</organism>
<name>A0A656HKK3_THINJ</name>
<evidence type="ECO:0000313" key="9">
    <source>
        <dbReference type="Proteomes" id="UP000005317"/>
    </source>
</evidence>
<keyword evidence="6" id="KW-0732">Signal</keyword>
<dbReference type="Proteomes" id="UP000005317">
    <property type="component" value="Unassembled WGS sequence"/>
</dbReference>
<dbReference type="PROSITE" id="PS51007">
    <property type="entry name" value="CYTC"/>
    <property type="match status" value="1"/>
</dbReference>
<feature type="compositionally biased region" description="Low complexity" evidence="5">
    <location>
        <begin position="25"/>
        <end position="60"/>
    </location>
</feature>
<keyword evidence="9" id="KW-1185">Reference proteome</keyword>
<dbReference type="GO" id="GO:0020037">
    <property type="term" value="F:heme binding"/>
    <property type="evidence" value="ECO:0007669"/>
    <property type="project" value="InterPro"/>
</dbReference>
<dbReference type="InterPro" id="IPR009056">
    <property type="entry name" value="Cyt_c-like_dom"/>
</dbReference>
<dbReference type="SUPFAM" id="SSF46626">
    <property type="entry name" value="Cytochrome c"/>
    <property type="match status" value="1"/>
</dbReference>
<dbReference type="Gene3D" id="1.10.760.10">
    <property type="entry name" value="Cytochrome c-like domain"/>
    <property type="match status" value="1"/>
</dbReference>
<evidence type="ECO:0000256" key="4">
    <source>
        <dbReference type="PROSITE-ProRule" id="PRU00433"/>
    </source>
</evidence>
<dbReference type="EMBL" id="JH651384">
    <property type="protein sequence ID" value="EIJ36046.1"/>
    <property type="molecule type" value="Genomic_DNA"/>
</dbReference>
<evidence type="ECO:0000256" key="5">
    <source>
        <dbReference type="SAM" id="MobiDB-lite"/>
    </source>
</evidence>
<evidence type="ECO:0000256" key="1">
    <source>
        <dbReference type="ARBA" id="ARBA00022617"/>
    </source>
</evidence>
<evidence type="ECO:0000256" key="2">
    <source>
        <dbReference type="ARBA" id="ARBA00022723"/>
    </source>
</evidence>
<evidence type="ECO:0000259" key="7">
    <source>
        <dbReference type="PROSITE" id="PS51007"/>
    </source>
</evidence>
<proteinExistence type="predicted"/>
<keyword evidence="2 4" id="KW-0479">Metal-binding</keyword>
<evidence type="ECO:0000313" key="8">
    <source>
        <dbReference type="EMBL" id="EIJ36046.1"/>
    </source>
</evidence>
<keyword evidence="3 4" id="KW-0408">Iron</keyword>
<dbReference type="GO" id="GO:0046872">
    <property type="term" value="F:metal ion binding"/>
    <property type="evidence" value="ECO:0007669"/>
    <property type="project" value="UniProtKB-KW"/>
</dbReference>
<gene>
    <name evidence="8" type="ORF">Thini_3540</name>
</gene>
<evidence type="ECO:0000256" key="6">
    <source>
        <dbReference type="SAM" id="SignalP"/>
    </source>
</evidence>
<accession>A0A656HKK3</accession>
<feature type="region of interest" description="Disordered" evidence="5">
    <location>
        <begin position="25"/>
        <end position="65"/>
    </location>
</feature>
<dbReference type="InterPro" id="IPR036909">
    <property type="entry name" value="Cyt_c-like_dom_sf"/>
</dbReference>
<dbReference type="PROSITE" id="PS51257">
    <property type="entry name" value="PROKAR_LIPOPROTEIN"/>
    <property type="match status" value="1"/>
</dbReference>
<dbReference type="RefSeq" id="WP_002709936.1">
    <property type="nucleotide sequence ID" value="NZ_JH651384.1"/>
</dbReference>
<evidence type="ECO:0000256" key="3">
    <source>
        <dbReference type="ARBA" id="ARBA00023004"/>
    </source>
</evidence>
<sequence length="149" mass="14872" precursor="true">MKASINIPLAVVLGVVLSACGGSATSSSGDYDSGTTGTGTTISTSTGTTGTTTTTTGSGTAPAINAPDGARLLASQCFQCHGTNGSSASGIESITGESSAELVSEMLEMKYSTDVDIMHYQAKGYSEDQIRSLSAYLAALPRSANGGND</sequence>